<dbReference type="GO" id="GO:0015074">
    <property type="term" value="P:DNA integration"/>
    <property type="evidence" value="ECO:0007669"/>
    <property type="project" value="InterPro"/>
</dbReference>
<evidence type="ECO:0000313" key="2">
    <source>
        <dbReference type="EMBL" id="CAG8467233.1"/>
    </source>
</evidence>
<protein>
    <submittedName>
        <fullName evidence="2">11114_t:CDS:1</fullName>
    </submittedName>
</protein>
<dbReference type="GO" id="GO:0006313">
    <property type="term" value="P:DNA transposition"/>
    <property type="evidence" value="ECO:0007669"/>
    <property type="project" value="InterPro"/>
</dbReference>
<reference evidence="2" key="1">
    <citation type="submission" date="2021-06" db="EMBL/GenBank/DDBJ databases">
        <authorList>
            <person name="Kallberg Y."/>
            <person name="Tangrot J."/>
            <person name="Rosling A."/>
        </authorList>
    </citation>
    <scope>NUCLEOTIDE SEQUENCE</scope>
    <source>
        <strain evidence="2">87-6 pot B 2015</strain>
    </source>
</reference>
<gene>
    <name evidence="2" type="ORF">FMOSSE_LOCUS2336</name>
</gene>
<dbReference type="GO" id="GO:0003677">
    <property type="term" value="F:DNA binding"/>
    <property type="evidence" value="ECO:0007669"/>
    <property type="project" value="InterPro"/>
</dbReference>
<dbReference type="Pfam" id="PF01498">
    <property type="entry name" value="HTH_Tnp_Tc3_2"/>
    <property type="match status" value="1"/>
</dbReference>
<dbReference type="EMBL" id="CAJVPP010000301">
    <property type="protein sequence ID" value="CAG8467233.1"/>
    <property type="molecule type" value="Genomic_DNA"/>
</dbReference>
<comment type="caution">
    <text evidence="2">The sequence shown here is derived from an EMBL/GenBank/DDBJ whole genome shotgun (WGS) entry which is preliminary data.</text>
</comment>
<dbReference type="Proteomes" id="UP000789375">
    <property type="component" value="Unassembled WGS sequence"/>
</dbReference>
<evidence type="ECO:0000313" key="3">
    <source>
        <dbReference type="Proteomes" id="UP000789375"/>
    </source>
</evidence>
<name>A0A9N8Z033_FUNMO</name>
<keyword evidence="3" id="KW-1185">Reference proteome</keyword>
<accession>A0A9N8Z033</accession>
<feature type="non-terminal residue" evidence="2">
    <location>
        <position position="146"/>
    </location>
</feature>
<organism evidence="2 3">
    <name type="scientific">Funneliformis mosseae</name>
    <name type="common">Endomycorrhizal fungus</name>
    <name type="synonym">Glomus mosseae</name>
    <dbReference type="NCBI Taxonomy" id="27381"/>
    <lineage>
        <taxon>Eukaryota</taxon>
        <taxon>Fungi</taxon>
        <taxon>Fungi incertae sedis</taxon>
        <taxon>Mucoromycota</taxon>
        <taxon>Glomeromycotina</taxon>
        <taxon>Glomeromycetes</taxon>
        <taxon>Glomerales</taxon>
        <taxon>Glomeraceae</taxon>
        <taxon>Funneliformis</taxon>
    </lineage>
</organism>
<dbReference type="InterPro" id="IPR002492">
    <property type="entry name" value="Transposase_Tc1-like"/>
</dbReference>
<proteinExistence type="predicted"/>
<sequence length="146" mass="16818">MANSSFAQRHTMVATLWKNGTHDAKTLHSLTSIPLSTIYDYIKKLKKNIPLEPLSRPGRPKHLSPKKCRHLGKLVSANKFSTCSELANILNGKHPNLNISKRTVLNELHRLNYVSTVPKTIPLLTDLHKQRRLEFAMKYRKQNWNK</sequence>
<feature type="domain" description="Transposase Tc1-like" evidence="1">
    <location>
        <begin position="68"/>
        <end position="140"/>
    </location>
</feature>
<evidence type="ECO:0000259" key="1">
    <source>
        <dbReference type="Pfam" id="PF01498"/>
    </source>
</evidence>
<dbReference type="AlphaFoldDB" id="A0A9N8Z033"/>